<comment type="similarity">
    <text evidence="1">Belongs to the membrane fusion protein (MFP) (TC 8.A.1) family.</text>
</comment>
<dbReference type="EMBL" id="FOUI01000002">
    <property type="protein sequence ID" value="SFM27254.1"/>
    <property type="molecule type" value="Genomic_DNA"/>
</dbReference>
<proteinExistence type="inferred from homology"/>
<evidence type="ECO:0000256" key="2">
    <source>
        <dbReference type="SAM" id="Coils"/>
    </source>
</evidence>
<feature type="domain" description="Multidrug resistance protein MdtA-like barrel-sandwich hybrid" evidence="3">
    <location>
        <begin position="67"/>
        <end position="241"/>
    </location>
</feature>
<dbReference type="OrthoDB" id="8524475at2"/>
<accession>A0A1I4PHZ4</accession>
<dbReference type="Gene3D" id="2.40.30.170">
    <property type="match status" value="1"/>
</dbReference>
<evidence type="ECO:0000259" key="3">
    <source>
        <dbReference type="Pfam" id="PF25917"/>
    </source>
</evidence>
<organism evidence="4 5">
    <name type="scientific">Halopseudomonas yangmingensis</name>
    <dbReference type="NCBI Taxonomy" id="1720063"/>
    <lineage>
        <taxon>Bacteria</taxon>
        <taxon>Pseudomonadati</taxon>
        <taxon>Pseudomonadota</taxon>
        <taxon>Gammaproteobacteria</taxon>
        <taxon>Pseudomonadales</taxon>
        <taxon>Pseudomonadaceae</taxon>
        <taxon>Halopseudomonas</taxon>
    </lineage>
</organism>
<feature type="coiled-coil region" evidence="2">
    <location>
        <begin position="105"/>
        <end position="153"/>
    </location>
</feature>
<evidence type="ECO:0000256" key="1">
    <source>
        <dbReference type="ARBA" id="ARBA00009477"/>
    </source>
</evidence>
<dbReference type="STRING" id="1720063.SAMN05216217_102339"/>
<dbReference type="Gene3D" id="2.40.50.100">
    <property type="match status" value="1"/>
</dbReference>
<dbReference type="InterPro" id="IPR058625">
    <property type="entry name" value="MdtA-like_BSH"/>
</dbReference>
<dbReference type="GO" id="GO:0015562">
    <property type="term" value="F:efflux transmembrane transporter activity"/>
    <property type="evidence" value="ECO:0007669"/>
    <property type="project" value="TreeGrafter"/>
</dbReference>
<dbReference type="Pfam" id="PF25917">
    <property type="entry name" value="BSH_RND"/>
    <property type="match status" value="1"/>
</dbReference>
<evidence type="ECO:0000313" key="4">
    <source>
        <dbReference type="EMBL" id="SFM27254.1"/>
    </source>
</evidence>
<dbReference type="RefSeq" id="WP_093472989.1">
    <property type="nucleotide sequence ID" value="NZ_FOUI01000002.1"/>
</dbReference>
<dbReference type="GO" id="GO:1990281">
    <property type="term" value="C:efflux pump complex"/>
    <property type="evidence" value="ECO:0007669"/>
    <property type="project" value="TreeGrafter"/>
</dbReference>
<sequence length="412" mass="45681">MRKRTLPLLIVAIGILGFILLRITRPEPEPATPTERSWRVETQTIIPQQLQANLTLYGTLESPERFTVVAPLAGRISALPVRDGGQARQGQALLQLDPADIQPRLAQAQAELDDIEAQLQSEKLGNSNDREALALERRLMDNAERNLQRVTQLVERELAPRSELDNARDLHDRAQLTLSNRQRSLNTFNARLAALQARRERAAANLDAIRRDVERSQLAAPFDGLVANLRVAVGDQVNTNAPLLDFYPLQGMELRALLPHQHSQDFLDALAAGEQLDARSLGRERPLQLVLERIAGQADARGVEALFRVLNPGPELRLGSLLAISVERPTRGLNVALPYTALYGNDSIYQLVDGRMHRLQIERVGEQLGENGERLILVRSGQLESGMQIITTHLPNAVQGLRVDSVTEESAP</sequence>
<dbReference type="Proteomes" id="UP000243629">
    <property type="component" value="Unassembled WGS sequence"/>
</dbReference>
<reference evidence="5" key="1">
    <citation type="submission" date="2016-10" db="EMBL/GenBank/DDBJ databases">
        <authorList>
            <person name="Varghese N."/>
            <person name="Submissions S."/>
        </authorList>
    </citation>
    <scope>NUCLEOTIDE SEQUENCE [LARGE SCALE GENOMIC DNA]</scope>
    <source>
        <strain evidence="5">DSM 24213</strain>
    </source>
</reference>
<dbReference type="Gene3D" id="1.10.287.470">
    <property type="entry name" value="Helix hairpin bin"/>
    <property type="match status" value="1"/>
</dbReference>
<gene>
    <name evidence="4" type="ORF">SAMN05216217_102339</name>
</gene>
<keyword evidence="2" id="KW-0175">Coiled coil</keyword>
<dbReference type="PANTHER" id="PTHR30469">
    <property type="entry name" value="MULTIDRUG RESISTANCE PROTEIN MDTA"/>
    <property type="match status" value="1"/>
</dbReference>
<evidence type="ECO:0000313" key="5">
    <source>
        <dbReference type="Proteomes" id="UP000243629"/>
    </source>
</evidence>
<feature type="coiled-coil region" evidence="2">
    <location>
        <begin position="185"/>
        <end position="212"/>
    </location>
</feature>
<protein>
    <submittedName>
        <fullName evidence="4">HlyD family secretion protein</fullName>
    </submittedName>
</protein>
<dbReference type="AlphaFoldDB" id="A0A1I4PHZ4"/>
<name>A0A1I4PHZ4_9GAMM</name>
<keyword evidence="5" id="KW-1185">Reference proteome</keyword>
<dbReference type="PANTHER" id="PTHR30469:SF15">
    <property type="entry name" value="HLYD FAMILY OF SECRETION PROTEINS"/>
    <property type="match status" value="1"/>
</dbReference>
<dbReference type="SUPFAM" id="SSF111369">
    <property type="entry name" value="HlyD-like secretion proteins"/>
    <property type="match status" value="1"/>
</dbReference>